<name>A0A9J6CN13_POLVA</name>
<proteinExistence type="predicted"/>
<sequence length="304" mass="34956">MNSINESIDFENEIRMLKERLNMYKSLNGDLSNRIQDLKLQIGSYASELTIVRRELLDEKSKTSEMRRYIKLAAENGIDINITALGLDDKDIEEGPSSTIPTIDPAMRFERTILNIKERFQNNLNKNNLPNEINSPQPNILNTILEESQAPITSTPFVITKSVRNDENFENSFENLKISNRRQSLRNSSVIVQTPVKELSQKESTPSLRRLSSSNKPYAIFEDYKNKEKDEMSSCFVRLSRCPLADKMSNINKQSIEKKHESLKSDSERAASEESDLPTRPKRSKRPRSGTLTERSVRTKLRRS</sequence>
<organism evidence="2 3">
    <name type="scientific">Polypedilum vanderplanki</name>
    <name type="common">Sleeping chironomid midge</name>
    <dbReference type="NCBI Taxonomy" id="319348"/>
    <lineage>
        <taxon>Eukaryota</taxon>
        <taxon>Metazoa</taxon>
        <taxon>Ecdysozoa</taxon>
        <taxon>Arthropoda</taxon>
        <taxon>Hexapoda</taxon>
        <taxon>Insecta</taxon>
        <taxon>Pterygota</taxon>
        <taxon>Neoptera</taxon>
        <taxon>Endopterygota</taxon>
        <taxon>Diptera</taxon>
        <taxon>Nematocera</taxon>
        <taxon>Chironomoidea</taxon>
        <taxon>Chironomidae</taxon>
        <taxon>Chironominae</taxon>
        <taxon>Polypedilum</taxon>
        <taxon>Polypedilum</taxon>
    </lineage>
</organism>
<feature type="compositionally biased region" description="Basic and acidic residues" evidence="1">
    <location>
        <begin position="255"/>
        <end position="272"/>
    </location>
</feature>
<comment type="caution">
    <text evidence="2">The sequence shown here is derived from an EMBL/GenBank/DDBJ whole genome shotgun (WGS) entry which is preliminary data.</text>
</comment>
<keyword evidence="3" id="KW-1185">Reference proteome</keyword>
<gene>
    <name evidence="2" type="ORF">PVAND_012622</name>
</gene>
<evidence type="ECO:0000256" key="1">
    <source>
        <dbReference type="SAM" id="MobiDB-lite"/>
    </source>
</evidence>
<dbReference type="Proteomes" id="UP001107558">
    <property type="component" value="Chromosome 1"/>
</dbReference>
<dbReference type="EMBL" id="JADBJN010000001">
    <property type="protein sequence ID" value="KAG5683336.1"/>
    <property type="molecule type" value="Genomic_DNA"/>
</dbReference>
<evidence type="ECO:0000313" key="3">
    <source>
        <dbReference type="Proteomes" id="UP001107558"/>
    </source>
</evidence>
<protein>
    <submittedName>
        <fullName evidence="2">Uncharacterized protein</fullName>
    </submittedName>
</protein>
<reference evidence="2" key="1">
    <citation type="submission" date="2021-03" db="EMBL/GenBank/DDBJ databases">
        <title>Chromosome level genome of the anhydrobiotic midge Polypedilum vanderplanki.</title>
        <authorList>
            <person name="Yoshida Y."/>
            <person name="Kikawada T."/>
            <person name="Gusev O."/>
        </authorList>
    </citation>
    <scope>NUCLEOTIDE SEQUENCE</scope>
    <source>
        <strain evidence="2">NIAS01</strain>
        <tissue evidence="2">Whole body or cell culture</tissue>
    </source>
</reference>
<evidence type="ECO:0000313" key="2">
    <source>
        <dbReference type="EMBL" id="KAG5683336.1"/>
    </source>
</evidence>
<accession>A0A9J6CN13</accession>
<dbReference type="AlphaFoldDB" id="A0A9J6CN13"/>
<feature type="region of interest" description="Disordered" evidence="1">
    <location>
        <begin position="251"/>
        <end position="304"/>
    </location>
</feature>